<name>A0ACB8TVR1_9APHY</name>
<keyword evidence="2" id="KW-1185">Reference proteome</keyword>
<sequence length="153" mass="17412">AWETINNNSDLFCITTPVNVDRFEELLRNHPNKPLVDSVLYGFRHGFWPFADESDAFPDTWDVPNLPLEAPVQHFIVEYAEQEEKLGRYSAAFGPDLLPGMYSMPIHAVPKPNSDKLRLVNNHSATEYSLNDMIPKQEIGMRQDNVLDLGANL</sequence>
<protein>
    <submittedName>
        <fullName evidence="1">Uncharacterized protein</fullName>
    </submittedName>
</protein>
<dbReference type="EMBL" id="MU274926">
    <property type="protein sequence ID" value="KAI0086078.1"/>
    <property type="molecule type" value="Genomic_DNA"/>
</dbReference>
<accession>A0ACB8TVR1</accession>
<comment type="caution">
    <text evidence="1">The sequence shown here is derived from an EMBL/GenBank/DDBJ whole genome shotgun (WGS) entry which is preliminary data.</text>
</comment>
<evidence type="ECO:0000313" key="1">
    <source>
        <dbReference type="EMBL" id="KAI0086078.1"/>
    </source>
</evidence>
<organism evidence="1 2">
    <name type="scientific">Irpex rosettiformis</name>
    <dbReference type="NCBI Taxonomy" id="378272"/>
    <lineage>
        <taxon>Eukaryota</taxon>
        <taxon>Fungi</taxon>
        <taxon>Dikarya</taxon>
        <taxon>Basidiomycota</taxon>
        <taxon>Agaricomycotina</taxon>
        <taxon>Agaricomycetes</taxon>
        <taxon>Polyporales</taxon>
        <taxon>Irpicaceae</taxon>
        <taxon>Irpex</taxon>
    </lineage>
</organism>
<reference evidence="1" key="1">
    <citation type="journal article" date="2021" name="Environ. Microbiol.">
        <title>Gene family expansions and transcriptome signatures uncover fungal adaptations to wood decay.</title>
        <authorList>
            <person name="Hage H."/>
            <person name="Miyauchi S."/>
            <person name="Viragh M."/>
            <person name="Drula E."/>
            <person name="Min B."/>
            <person name="Chaduli D."/>
            <person name="Navarro D."/>
            <person name="Favel A."/>
            <person name="Norest M."/>
            <person name="Lesage-Meessen L."/>
            <person name="Balint B."/>
            <person name="Merenyi Z."/>
            <person name="de Eugenio L."/>
            <person name="Morin E."/>
            <person name="Martinez A.T."/>
            <person name="Baldrian P."/>
            <person name="Stursova M."/>
            <person name="Martinez M.J."/>
            <person name="Novotny C."/>
            <person name="Magnuson J.K."/>
            <person name="Spatafora J.W."/>
            <person name="Maurice S."/>
            <person name="Pangilinan J."/>
            <person name="Andreopoulos W."/>
            <person name="LaButti K."/>
            <person name="Hundley H."/>
            <person name="Na H."/>
            <person name="Kuo A."/>
            <person name="Barry K."/>
            <person name="Lipzen A."/>
            <person name="Henrissat B."/>
            <person name="Riley R."/>
            <person name="Ahrendt S."/>
            <person name="Nagy L.G."/>
            <person name="Grigoriev I.V."/>
            <person name="Martin F."/>
            <person name="Rosso M.N."/>
        </authorList>
    </citation>
    <scope>NUCLEOTIDE SEQUENCE</scope>
    <source>
        <strain evidence="1">CBS 384.51</strain>
    </source>
</reference>
<dbReference type="Proteomes" id="UP001055072">
    <property type="component" value="Unassembled WGS sequence"/>
</dbReference>
<feature type="non-terminal residue" evidence="1">
    <location>
        <position position="1"/>
    </location>
</feature>
<feature type="non-terminal residue" evidence="1">
    <location>
        <position position="153"/>
    </location>
</feature>
<proteinExistence type="predicted"/>
<gene>
    <name evidence="1" type="ORF">BDY19DRAFT_868952</name>
</gene>
<evidence type="ECO:0000313" key="2">
    <source>
        <dbReference type="Proteomes" id="UP001055072"/>
    </source>
</evidence>